<evidence type="ECO:0000256" key="26">
    <source>
        <dbReference type="ARBA" id="ARBA00047779"/>
    </source>
</evidence>
<name>A0A8X6TZ95_NEPPI</name>
<evidence type="ECO:0000313" key="34">
    <source>
        <dbReference type="EMBL" id="GFT63375.1"/>
    </source>
</evidence>
<evidence type="ECO:0000256" key="19">
    <source>
        <dbReference type="ARBA" id="ARBA00032556"/>
    </source>
</evidence>
<dbReference type="SUPFAM" id="SSF53649">
    <property type="entry name" value="Alkaline phosphatase-like"/>
    <property type="match status" value="1"/>
</dbReference>
<evidence type="ECO:0000256" key="3">
    <source>
        <dbReference type="ARBA" id="ARBA00010594"/>
    </source>
</evidence>
<proteinExistence type="inferred from homology"/>
<evidence type="ECO:0000256" key="20">
    <source>
        <dbReference type="ARBA" id="ARBA00046203"/>
    </source>
</evidence>
<comment type="catalytic activity">
    <reaction evidence="24">
        <text>a 1-O-alkyl-sn-glycero-3-phosphocholine + H2O = a 1-O-alkyl-sn-glycerol + phosphocholine + H(+)</text>
        <dbReference type="Rhea" id="RHEA:36083"/>
        <dbReference type="ChEBI" id="CHEBI:15377"/>
        <dbReference type="ChEBI" id="CHEBI:15378"/>
        <dbReference type="ChEBI" id="CHEBI:15850"/>
        <dbReference type="ChEBI" id="CHEBI:30909"/>
        <dbReference type="ChEBI" id="CHEBI:295975"/>
    </reaction>
    <physiologicalReaction direction="left-to-right" evidence="24">
        <dbReference type="Rhea" id="RHEA:36084"/>
    </physiologicalReaction>
</comment>
<dbReference type="EMBL" id="BMAW01068223">
    <property type="protein sequence ID" value="GFT63375.1"/>
    <property type="molecule type" value="Genomic_DNA"/>
</dbReference>
<accession>A0A8X6TZ95</accession>
<comment type="catalytic activity">
    <reaction evidence="26">
        <text>1-tetradecanoyl-sn-glycero-3-phosphocholine + H2O = 1-tetradecanoyl-sn-glycerol + phosphocholine + H(+)</text>
        <dbReference type="Rhea" id="RHEA:40999"/>
        <dbReference type="ChEBI" id="CHEBI:15377"/>
        <dbReference type="ChEBI" id="CHEBI:15378"/>
        <dbReference type="ChEBI" id="CHEBI:64489"/>
        <dbReference type="ChEBI" id="CHEBI:75536"/>
        <dbReference type="ChEBI" id="CHEBI:295975"/>
    </reaction>
    <physiologicalReaction direction="left-to-right" evidence="26">
        <dbReference type="Rhea" id="RHEA:41000"/>
    </physiologicalReaction>
</comment>
<evidence type="ECO:0000256" key="14">
    <source>
        <dbReference type="ARBA" id="ARBA00023136"/>
    </source>
</evidence>
<evidence type="ECO:0000256" key="30">
    <source>
        <dbReference type="ARBA" id="ARBA00049092"/>
    </source>
</evidence>
<dbReference type="GO" id="GO:0016042">
    <property type="term" value="P:lipid catabolic process"/>
    <property type="evidence" value="ECO:0007669"/>
    <property type="project" value="UniProtKB-KW"/>
</dbReference>
<evidence type="ECO:0000256" key="12">
    <source>
        <dbReference type="ARBA" id="ARBA00022963"/>
    </source>
</evidence>
<dbReference type="CDD" id="cd16018">
    <property type="entry name" value="Enpp"/>
    <property type="match status" value="1"/>
</dbReference>
<dbReference type="PANTHER" id="PTHR10151:SF66">
    <property type="entry name" value="GLYCEROPHOSPHOCHOLINE CHOLINEPHOSPHODIESTERASE ENPP6"/>
    <property type="match status" value="1"/>
</dbReference>
<dbReference type="Pfam" id="PF01663">
    <property type="entry name" value="Phosphodiest"/>
    <property type="match status" value="1"/>
</dbReference>
<dbReference type="OrthoDB" id="415411at2759"/>
<comment type="subcellular location">
    <subcellularLocation>
        <location evidence="2">Cell membrane</location>
        <topology evidence="2">Lipid-anchor</topology>
        <topology evidence="2">GPI-anchor</topology>
    </subcellularLocation>
</comment>
<evidence type="ECO:0000256" key="28">
    <source>
        <dbReference type="ARBA" id="ARBA00048234"/>
    </source>
</evidence>
<evidence type="ECO:0000256" key="6">
    <source>
        <dbReference type="ARBA" id="ARBA00022553"/>
    </source>
</evidence>
<evidence type="ECO:0000256" key="22">
    <source>
        <dbReference type="ARBA" id="ARBA00047322"/>
    </source>
</evidence>
<feature type="signal peptide" evidence="33">
    <location>
        <begin position="1"/>
        <end position="23"/>
    </location>
</feature>
<dbReference type="EC" id="3.1.4.38" evidence="4"/>
<keyword evidence="9 33" id="KW-0732">Signal</keyword>
<evidence type="ECO:0000256" key="1">
    <source>
        <dbReference type="ARBA" id="ARBA00001947"/>
    </source>
</evidence>
<evidence type="ECO:0000256" key="7">
    <source>
        <dbReference type="ARBA" id="ARBA00022622"/>
    </source>
</evidence>
<keyword evidence="17" id="KW-0449">Lipoprotein</keyword>
<evidence type="ECO:0000256" key="2">
    <source>
        <dbReference type="ARBA" id="ARBA00004609"/>
    </source>
</evidence>
<comment type="catalytic activity">
    <reaction evidence="28">
        <text>sphing-4-enine-phosphocholine + H2O = sphing-4-enine + phosphocholine + H(+)</text>
        <dbReference type="Rhea" id="RHEA:41095"/>
        <dbReference type="ChEBI" id="CHEBI:15377"/>
        <dbReference type="ChEBI" id="CHEBI:15378"/>
        <dbReference type="ChEBI" id="CHEBI:57756"/>
        <dbReference type="ChEBI" id="CHEBI:58906"/>
        <dbReference type="ChEBI" id="CHEBI:295975"/>
    </reaction>
    <physiologicalReaction direction="left-to-right" evidence="28">
        <dbReference type="Rhea" id="RHEA:41096"/>
    </physiologicalReaction>
</comment>
<dbReference type="Gene3D" id="3.30.1360.180">
    <property type="match status" value="1"/>
</dbReference>
<comment type="similarity">
    <text evidence="3">Belongs to the nucleotide pyrophosphatase/phosphodiesterase family.</text>
</comment>
<evidence type="ECO:0000256" key="16">
    <source>
        <dbReference type="ARBA" id="ARBA00023180"/>
    </source>
</evidence>
<dbReference type="GO" id="GO:0098552">
    <property type="term" value="C:side of membrane"/>
    <property type="evidence" value="ECO:0007669"/>
    <property type="project" value="UniProtKB-KW"/>
</dbReference>
<dbReference type="GO" id="GO:0047390">
    <property type="term" value="F:glycerophosphocholine cholinephosphodiesterase activity"/>
    <property type="evidence" value="ECO:0007669"/>
    <property type="project" value="UniProtKB-EC"/>
</dbReference>
<keyword evidence="16" id="KW-0325">Glycoprotein</keyword>
<gene>
    <name evidence="34" type="primary">enpp6</name>
    <name evidence="34" type="ORF">NPIL_403801</name>
</gene>
<evidence type="ECO:0000256" key="10">
    <source>
        <dbReference type="ARBA" id="ARBA00022801"/>
    </source>
</evidence>
<evidence type="ECO:0000256" key="4">
    <source>
        <dbReference type="ARBA" id="ARBA00012318"/>
    </source>
</evidence>
<evidence type="ECO:0000256" key="32">
    <source>
        <dbReference type="SAM" id="Phobius"/>
    </source>
</evidence>
<keyword evidence="14 32" id="KW-0472">Membrane</keyword>
<keyword evidence="35" id="KW-1185">Reference proteome</keyword>
<comment type="catalytic activity">
    <reaction evidence="25">
        <text>a 1-acyl-sn-glycero-3-phosphocholine + H2O = a 1-acyl-sn-glycerol + phosphocholine + H(+)</text>
        <dbReference type="Rhea" id="RHEA:44720"/>
        <dbReference type="ChEBI" id="CHEBI:15377"/>
        <dbReference type="ChEBI" id="CHEBI:15378"/>
        <dbReference type="ChEBI" id="CHEBI:58168"/>
        <dbReference type="ChEBI" id="CHEBI:64683"/>
        <dbReference type="ChEBI" id="CHEBI:295975"/>
    </reaction>
    <physiologicalReaction direction="left-to-right" evidence="25">
        <dbReference type="Rhea" id="RHEA:44721"/>
    </physiologicalReaction>
</comment>
<keyword evidence="32" id="KW-1133">Transmembrane helix</keyword>
<dbReference type="Gene3D" id="3.40.720.10">
    <property type="entry name" value="Alkaline Phosphatase, subunit A"/>
    <property type="match status" value="1"/>
</dbReference>
<feature type="chain" id="PRO_5036485323" description="glycerophosphocholine cholinephosphodiesterase" evidence="33">
    <location>
        <begin position="24"/>
        <end position="467"/>
    </location>
</feature>
<evidence type="ECO:0000256" key="25">
    <source>
        <dbReference type="ARBA" id="ARBA00047600"/>
    </source>
</evidence>
<evidence type="ECO:0000256" key="8">
    <source>
        <dbReference type="ARBA" id="ARBA00022723"/>
    </source>
</evidence>
<comment type="catalytic activity">
    <reaction evidence="31">
        <text>1-(5Z,8Z,11Z,14Z-eicosatetraenoyl)-sn-glycero-3-phosphocholine + H2O = 1-(5Z,8Z,11Z,14Z-eicosatetraenoyl)-sn-glycerol + phosphocholine + H(+)</text>
        <dbReference type="Rhea" id="RHEA:41003"/>
        <dbReference type="ChEBI" id="CHEBI:15377"/>
        <dbReference type="ChEBI" id="CHEBI:15378"/>
        <dbReference type="ChEBI" id="CHEBI:34071"/>
        <dbReference type="ChEBI" id="CHEBI:74344"/>
        <dbReference type="ChEBI" id="CHEBI:295975"/>
    </reaction>
    <physiologicalReaction direction="left-to-right" evidence="31">
        <dbReference type="Rhea" id="RHEA:41004"/>
    </physiologicalReaction>
</comment>
<keyword evidence="13" id="KW-0443">Lipid metabolism</keyword>
<evidence type="ECO:0000313" key="35">
    <source>
        <dbReference type="Proteomes" id="UP000887013"/>
    </source>
</evidence>
<evidence type="ECO:0000256" key="24">
    <source>
        <dbReference type="ARBA" id="ARBA00047494"/>
    </source>
</evidence>
<keyword evidence="12" id="KW-0442">Lipid degradation</keyword>
<comment type="catalytic activity">
    <reaction evidence="29">
        <text>sn-glycerol 3-phosphocholine + H2O = phosphocholine + glycerol + H(+)</text>
        <dbReference type="Rhea" id="RHEA:19545"/>
        <dbReference type="ChEBI" id="CHEBI:15377"/>
        <dbReference type="ChEBI" id="CHEBI:15378"/>
        <dbReference type="ChEBI" id="CHEBI:16870"/>
        <dbReference type="ChEBI" id="CHEBI:17754"/>
        <dbReference type="ChEBI" id="CHEBI:295975"/>
        <dbReference type="EC" id="3.1.4.38"/>
    </reaction>
    <physiologicalReaction direction="left-to-right" evidence="29">
        <dbReference type="Rhea" id="RHEA:19546"/>
    </physiologicalReaction>
</comment>
<comment type="catalytic activity">
    <reaction evidence="21">
        <text>1-dodecanoyl-sn-glycero-3-phosphocholine + H2O = 1-dodecanoyl-sn-glycerol + phosphocholine + H(+)</text>
        <dbReference type="Rhea" id="RHEA:41127"/>
        <dbReference type="ChEBI" id="CHEBI:15377"/>
        <dbReference type="ChEBI" id="CHEBI:15378"/>
        <dbReference type="ChEBI" id="CHEBI:74966"/>
        <dbReference type="ChEBI" id="CHEBI:75529"/>
        <dbReference type="ChEBI" id="CHEBI:295975"/>
    </reaction>
    <physiologicalReaction direction="left-to-right" evidence="21">
        <dbReference type="Rhea" id="RHEA:41128"/>
    </physiologicalReaction>
</comment>
<evidence type="ECO:0000256" key="11">
    <source>
        <dbReference type="ARBA" id="ARBA00022833"/>
    </source>
</evidence>
<feature type="transmembrane region" description="Helical" evidence="32">
    <location>
        <begin position="448"/>
        <end position="466"/>
    </location>
</feature>
<dbReference type="GO" id="GO:0046872">
    <property type="term" value="F:metal ion binding"/>
    <property type="evidence" value="ECO:0007669"/>
    <property type="project" value="UniProtKB-KW"/>
</dbReference>
<evidence type="ECO:0000256" key="18">
    <source>
        <dbReference type="ARBA" id="ARBA00031167"/>
    </source>
</evidence>
<comment type="catalytic activity">
    <reaction evidence="27">
        <text>1-hexadecanoyl-sn-glycero-3-phosphocholine + H2O = 1-hexadecanoyl-sn-glycerol + phosphocholine + H(+)</text>
        <dbReference type="Rhea" id="RHEA:41119"/>
        <dbReference type="ChEBI" id="CHEBI:15377"/>
        <dbReference type="ChEBI" id="CHEBI:15378"/>
        <dbReference type="ChEBI" id="CHEBI:72998"/>
        <dbReference type="ChEBI" id="CHEBI:75542"/>
        <dbReference type="ChEBI" id="CHEBI:295975"/>
    </reaction>
    <physiologicalReaction direction="left-to-right" evidence="27">
        <dbReference type="Rhea" id="RHEA:41120"/>
    </physiologicalReaction>
</comment>
<evidence type="ECO:0000256" key="31">
    <source>
        <dbReference type="ARBA" id="ARBA00049320"/>
    </source>
</evidence>
<dbReference type="Proteomes" id="UP000887013">
    <property type="component" value="Unassembled WGS sequence"/>
</dbReference>
<evidence type="ECO:0000256" key="33">
    <source>
        <dbReference type="SAM" id="SignalP"/>
    </source>
</evidence>
<organism evidence="34 35">
    <name type="scientific">Nephila pilipes</name>
    <name type="common">Giant wood spider</name>
    <name type="synonym">Nephila maculata</name>
    <dbReference type="NCBI Taxonomy" id="299642"/>
    <lineage>
        <taxon>Eukaryota</taxon>
        <taxon>Metazoa</taxon>
        <taxon>Ecdysozoa</taxon>
        <taxon>Arthropoda</taxon>
        <taxon>Chelicerata</taxon>
        <taxon>Arachnida</taxon>
        <taxon>Araneae</taxon>
        <taxon>Araneomorphae</taxon>
        <taxon>Entelegynae</taxon>
        <taxon>Araneoidea</taxon>
        <taxon>Nephilidae</taxon>
        <taxon>Nephila</taxon>
    </lineage>
</organism>
<keyword evidence="6" id="KW-0597">Phosphoprotein</keyword>
<comment type="function">
    <text evidence="20">Choline-specific glycerophosphodiesterase that hydrolyzes glycerophosphocholine (GPC) and lysophosphatidylcholine (LPC) and contributes to supplying choline to the cells. Has a preference for LPC with short (12:0 and 14:0) or polyunsaturated (18:2 and 20:4) fatty acids. In vitro, hydrolyzes only choline-containing lysophospholipids, such as sphingosylphosphorylcholine (SPC), platelet-activating factor (PAF) and lysoPAF, but not other lysophospholipids.</text>
</comment>
<keyword evidence="11" id="KW-0862">Zinc</keyword>
<dbReference type="AlphaFoldDB" id="A0A8X6TZ95"/>
<comment type="catalytic activity">
    <reaction evidence="22">
        <text>1-(9Z-octadecenoyl)-sn-glycero-3-phosphocholine + H2O = 1-(9Z-octadecenoyl)-sn-glycerol + phosphocholine + H(+)</text>
        <dbReference type="Rhea" id="RHEA:41091"/>
        <dbReference type="ChEBI" id="CHEBI:15377"/>
        <dbReference type="ChEBI" id="CHEBI:15378"/>
        <dbReference type="ChEBI" id="CHEBI:28610"/>
        <dbReference type="ChEBI" id="CHEBI:75757"/>
        <dbReference type="ChEBI" id="CHEBI:295975"/>
    </reaction>
    <physiologicalReaction direction="left-to-right" evidence="22">
        <dbReference type="Rhea" id="RHEA:41092"/>
    </physiologicalReaction>
</comment>
<evidence type="ECO:0000256" key="23">
    <source>
        <dbReference type="ARBA" id="ARBA00047482"/>
    </source>
</evidence>
<keyword evidence="10" id="KW-0378">Hydrolase</keyword>
<reference evidence="34" key="1">
    <citation type="submission" date="2020-08" db="EMBL/GenBank/DDBJ databases">
        <title>Multicomponent nature underlies the extraordinary mechanical properties of spider dragline silk.</title>
        <authorList>
            <person name="Kono N."/>
            <person name="Nakamura H."/>
            <person name="Mori M."/>
            <person name="Yoshida Y."/>
            <person name="Ohtoshi R."/>
            <person name="Malay A.D."/>
            <person name="Moran D.A.P."/>
            <person name="Tomita M."/>
            <person name="Numata K."/>
            <person name="Arakawa K."/>
        </authorList>
    </citation>
    <scope>NUCLEOTIDE SEQUENCE</scope>
</reference>
<dbReference type="GO" id="GO:0005886">
    <property type="term" value="C:plasma membrane"/>
    <property type="evidence" value="ECO:0007669"/>
    <property type="project" value="UniProtKB-SubCell"/>
</dbReference>
<dbReference type="InterPro" id="IPR017850">
    <property type="entry name" value="Alkaline_phosphatase_core_sf"/>
</dbReference>
<protein>
    <recommendedName>
        <fullName evidence="4">glycerophosphocholine cholinephosphodiesterase</fullName>
        <ecNumber evidence="4">3.1.4.38</ecNumber>
    </recommendedName>
    <alternativeName>
        <fullName evidence="19">Choline-specific glycerophosphodiester phosphodiesterase</fullName>
    </alternativeName>
    <alternativeName>
        <fullName evidence="18">Ectonucleotide pyrophosphatase/phosphodiesterase family member 6</fullName>
    </alternativeName>
</protein>
<keyword evidence="7" id="KW-0336">GPI-anchor</keyword>
<evidence type="ECO:0000256" key="17">
    <source>
        <dbReference type="ARBA" id="ARBA00023288"/>
    </source>
</evidence>
<evidence type="ECO:0000256" key="9">
    <source>
        <dbReference type="ARBA" id="ARBA00022729"/>
    </source>
</evidence>
<keyword evidence="15" id="KW-1015">Disulfide bond</keyword>
<keyword evidence="32" id="KW-0812">Transmembrane</keyword>
<evidence type="ECO:0000256" key="21">
    <source>
        <dbReference type="ARBA" id="ARBA00047290"/>
    </source>
</evidence>
<keyword evidence="8" id="KW-0479">Metal-binding</keyword>
<comment type="catalytic activity">
    <reaction evidence="30">
        <text>1-(9Z,12Z)-octadecadienoyl-sn-glycero-3-phosphocholine + H2O = 1-(9Z,12Z-octadecadienoyl)-sn-glycerol + phosphocholine + H(+)</text>
        <dbReference type="Rhea" id="RHEA:41115"/>
        <dbReference type="ChEBI" id="CHEBI:15377"/>
        <dbReference type="ChEBI" id="CHEBI:15378"/>
        <dbReference type="ChEBI" id="CHEBI:28733"/>
        <dbReference type="ChEBI" id="CHEBI:75561"/>
        <dbReference type="ChEBI" id="CHEBI:295975"/>
    </reaction>
    <physiologicalReaction direction="left-to-right" evidence="30">
        <dbReference type="Rhea" id="RHEA:41116"/>
    </physiologicalReaction>
</comment>
<dbReference type="InterPro" id="IPR002591">
    <property type="entry name" value="Phosphodiest/P_Trfase"/>
</dbReference>
<dbReference type="PANTHER" id="PTHR10151">
    <property type="entry name" value="ECTONUCLEOTIDE PYROPHOSPHATASE/PHOSPHODIESTERASE"/>
    <property type="match status" value="1"/>
</dbReference>
<keyword evidence="5" id="KW-1003">Cell membrane</keyword>
<evidence type="ECO:0000256" key="5">
    <source>
        <dbReference type="ARBA" id="ARBA00022475"/>
    </source>
</evidence>
<evidence type="ECO:0000256" key="15">
    <source>
        <dbReference type="ARBA" id="ARBA00023157"/>
    </source>
</evidence>
<evidence type="ECO:0000256" key="27">
    <source>
        <dbReference type="ARBA" id="ARBA00048209"/>
    </source>
</evidence>
<comment type="cofactor">
    <cofactor evidence="1">
        <name>Zn(2+)</name>
        <dbReference type="ChEBI" id="CHEBI:29105"/>
    </cofactor>
</comment>
<sequence>MEGLVWSALFLLLCSFCDINVSAAKHKKLIVLLIDGFRWDYFDDPNLKVKLKGFPSVMKRGVKAQYMNPVFPSLSYPNINSFSTGLYPENHGFVDNLLWDKKSDTFFEMMLARNSSDPRWWQAAEPIWITAEKNGLRTALYWWSGCEVKIHGYQPQICERYRYEPPSEEGKRDVLERVDDIIEMFKPSVRLNYERLDLAMIYYSSVDWAGHWRGMDSPEFRNSVRYMDEVLDYMLKAIDKARLTNEVNIMVFSDHGMADVRNSTFISLEKYSADIKYHVNAGPISSLVPMDGKEDKLYKAIKADNITGLHVFLKKDIPESYHTKNAKRVGPIVLECDEAYFVKALADPTKRVGNTTFFNYFGEHGYQPSVSSDMRAIFLATGPDFRSGLTTKPIEIIDLYNVMCHILKIDPLPNNGTWDNVVPMLRTLADGPYYTLNTSISTHCFSCIIILISAFIAIFSFNYAFFM</sequence>
<comment type="caution">
    <text evidence="34">The sequence shown here is derived from an EMBL/GenBank/DDBJ whole genome shotgun (WGS) entry which is preliminary data.</text>
</comment>
<comment type="catalytic activity">
    <reaction evidence="23">
        <text>glycero-2-phosphocholine + H2O = phosphocholine + glycerol + H(+)</text>
        <dbReference type="Rhea" id="RHEA:61684"/>
        <dbReference type="ChEBI" id="CHEBI:15377"/>
        <dbReference type="ChEBI" id="CHEBI:15378"/>
        <dbReference type="ChEBI" id="CHEBI:17754"/>
        <dbReference type="ChEBI" id="CHEBI:144950"/>
        <dbReference type="ChEBI" id="CHEBI:295975"/>
    </reaction>
    <physiologicalReaction direction="left-to-right" evidence="23">
        <dbReference type="Rhea" id="RHEA:61685"/>
    </physiologicalReaction>
</comment>
<evidence type="ECO:0000256" key="29">
    <source>
        <dbReference type="ARBA" id="ARBA00048703"/>
    </source>
</evidence>
<evidence type="ECO:0000256" key="13">
    <source>
        <dbReference type="ARBA" id="ARBA00023098"/>
    </source>
</evidence>